<accession>A0A0V8CGR9</accession>
<name>A0A0V8CGR9_LACLL</name>
<dbReference type="Proteomes" id="UP000054230">
    <property type="component" value="Unassembled WGS sequence"/>
</dbReference>
<organism evidence="1 2">
    <name type="scientific">Lactococcus lactis subsp. lactis</name>
    <name type="common">Streptococcus lactis</name>
    <dbReference type="NCBI Taxonomy" id="1360"/>
    <lineage>
        <taxon>Bacteria</taxon>
        <taxon>Bacillati</taxon>
        <taxon>Bacillota</taxon>
        <taxon>Bacilli</taxon>
        <taxon>Lactobacillales</taxon>
        <taxon>Streptococcaceae</taxon>
        <taxon>Lactococcus</taxon>
    </lineage>
</organism>
<sequence>MISSKFSADNSVSNIFSYKRTDRTVSKYLSCLYFTFIVWK</sequence>
<dbReference type="AlphaFoldDB" id="A0A0V8CGR9"/>
<dbReference type="EMBL" id="LKLP01000130">
    <property type="protein sequence ID" value="KSU05160.1"/>
    <property type="molecule type" value="Genomic_DNA"/>
</dbReference>
<comment type="caution">
    <text evidence="1">The sequence shown here is derived from an EMBL/GenBank/DDBJ whole genome shotgun (WGS) entry which is preliminary data.</text>
</comment>
<evidence type="ECO:0000313" key="2">
    <source>
        <dbReference type="Proteomes" id="UP000054230"/>
    </source>
</evidence>
<protein>
    <submittedName>
        <fullName evidence="1">Uncharacterized protein</fullName>
    </submittedName>
</protein>
<evidence type="ECO:0000313" key="1">
    <source>
        <dbReference type="EMBL" id="KSU05160.1"/>
    </source>
</evidence>
<reference evidence="2" key="1">
    <citation type="submission" date="2015-10" db="EMBL/GenBank/DDBJ databases">
        <title>Draft Genome Sequences of 11 Lactococcus lactis subspecies cremoris strains.</title>
        <authorList>
            <person name="Wels M."/>
            <person name="Backus L."/>
            <person name="Boekhorst J."/>
            <person name="Dijkstra A."/>
            <person name="Beerthuizen M."/>
            <person name="Kelly W."/>
            <person name="Siezen R."/>
            <person name="Bachmann H."/>
            <person name="Van Hijum S."/>
        </authorList>
    </citation>
    <scope>NUCLEOTIDE SEQUENCE [LARGE SCALE GENOMIC DNA]</scope>
    <source>
        <strain evidence="2">LMG8520</strain>
    </source>
</reference>
<proteinExistence type="predicted"/>
<gene>
    <name evidence="1" type="ORF">LMG8520_2613</name>
</gene>
<dbReference type="PATRIC" id="fig|1360.102.peg.2344"/>